<accession>A0A8H3J7B8</accession>
<evidence type="ECO:0000313" key="2">
    <source>
        <dbReference type="EMBL" id="CAF9941979.1"/>
    </source>
</evidence>
<dbReference type="Proteomes" id="UP000664534">
    <property type="component" value="Unassembled WGS sequence"/>
</dbReference>
<evidence type="ECO:0000256" key="1">
    <source>
        <dbReference type="SAM" id="MobiDB-lite"/>
    </source>
</evidence>
<dbReference type="OrthoDB" id="4491390at2759"/>
<dbReference type="PANTHER" id="PTHR38111">
    <property type="entry name" value="ZN(2)-C6 FUNGAL-TYPE DOMAIN-CONTAINING PROTEIN-RELATED"/>
    <property type="match status" value="1"/>
</dbReference>
<sequence>MTAAFFGRIHQHARISREGDVWYGEALLNLKRDLSHKVKAYTFETFGATMALIMYELINLNSGSHAYLTHTGAIGKLIYVRGPELHKSYPEKELYLEARVLLIANALFACERTFLDEPKWKDVPWEDDILAKSHFEYLVDVFADIPYFLQEATHVNVLTSAGLPERPGRRHLLPQVLERLRMLGELQKSWYIKYSTPTWQVPIAAAASHDSETIRPPFDKSVYFTDMFRAYEYCIYHATSILLLLLYQDLSFGHVQPVEDILPGRFPNGSIQCLAGNICRCTEFLCLEQHGARGYIVLQLPATIAYLAIDKKSPEALWLYDVCKRHARSKGFGWGDFAMDQVTPLSQWMASCRDRQPDSESDNHLAAMQPRWARNSEGCAIESTSVQSRAALPMRSNGSQEDPERSLS</sequence>
<name>A0A8H3J7B8_9LECA</name>
<dbReference type="PANTHER" id="PTHR38111:SF2">
    <property type="entry name" value="FINGER DOMAIN PROTEIN, PUTATIVE (AFU_ORTHOLOGUE AFUA_1G01560)-RELATED"/>
    <property type="match status" value="1"/>
</dbReference>
<reference evidence="2" key="1">
    <citation type="submission" date="2021-03" db="EMBL/GenBank/DDBJ databases">
        <authorList>
            <person name="Tagirdzhanova G."/>
        </authorList>
    </citation>
    <scope>NUCLEOTIDE SEQUENCE</scope>
</reference>
<gene>
    <name evidence="2" type="ORF">IMSHALPRED_003133</name>
</gene>
<dbReference type="AlphaFoldDB" id="A0A8H3J7B8"/>
<keyword evidence="3" id="KW-1185">Reference proteome</keyword>
<proteinExistence type="predicted"/>
<dbReference type="EMBL" id="CAJPDT010000163">
    <property type="protein sequence ID" value="CAF9941979.1"/>
    <property type="molecule type" value="Genomic_DNA"/>
</dbReference>
<organism evidence="2 3">
    <name type="scientific">Imshaugia aleurites</name>
    <dbReference type="NCBI Taxonomy" id="172621"/>
    <lineage>
        <taxon>Eukaryota</taxon>
        <taxon>Fungi</taxon>
        <taxon>Dikarya</taxon>
        <taxon>Ascomycota</taxon>
        <taxon>Pezizomycotina</taxon>
        <taxon>Lecanoromycetes</taxon>
        <taxon>OSLEUM clade</taxon>
        <taxon>Lecanoromycetidae</taxon>
        <taxon>Lecanorales</taxon>
        <taxon>Lecanorineae</taxon>
        <taxon>Parmeliaceae</taxon>
        <taxon>Imshaugia</taxon>
    </lineage>
</organism>
<feature type="region of interest" description="Disordered" evidence="1">
    <location>
        <begin position="386"/>
        <end position="408"/>
    </location>
</feature>
<evidence type="ECO:0000313" key="3">
    <source>
        <dbReference type="Proteomes" id="UP000664534"/>
    </source>
</evidence>
<dbReference type="InterPro" id="IPR053178">
    <property type="entry name" value="Osmoadaptation_assoc"/>
</dbReference>
<protein>
    <submittedName>
        <fullName evidence="2">Uncharacterized protein</fullName>
    </submittedName>
</protein>
<comment type="caution">
    <text evidence="2">The sequence shown here is derived from an EMBL/GenBank/DDBJ whole genome shotgun (WGS) entry which is preliminary data.</text>
</comment>